<evidence type="ECO:0000256" key="3">
    <source>
        <dbReference type="SAM" id="SignalP"/>
    </source>
</evidence>
<dbReference type="InterPro" id="IPR011990">
    <property type="entry name" value="TPR-like_helical_dom_sf"/>
</dbReference>
<evidence type="ECO:0000313" key="6">
    <source>
        <dbReference type="Proteomes" id="UP000198379"/>
    </source>
</evidence>
<organism evidence="5 6">
    <name type="scientific">Dokdonia pacifica</name>
    <dbReference type="NCBI Taxonomy" id="1627892"/>
    <lineage>
        <taxon>Bacteria</taxon>
        <taxon>Pseudomonadati</taxon>
        <taxon>Bacteroidota</taxon>
        <taxon>Flavobacteriia</taxon>
        <taxon>Flavobacteriales</taxon>
        <taxon>Flavobacteriaceae</taxon>
        <taxon>Dokdonia</taxon>
    </lineage>
</organism>
<protein>
    <submittedName>
        <fullName evidence="5">SH3 domain-containing protein</fullName>
    </submittedName>
</protein>
<dbReference type="AlphaFoldDB" id="A0A238WJY8"/>
<dbReference type="SMART" id="SM00028">
    <property type="entry name" value="TPR"/>
    <property type="match status" value="2"/>
</dbReference>
<dbReference type="InterPro" id="IPR036028">
    <property type="entry name" value="SH3-like_dom_sf"/>
</dbReference>
<reference evidence="5 6" key="1">
    <citation type="submission" date="2017-06" db="EMBL/GenBank/DDBJ databases">
        <authorList>
            <person name="Kim H.J."/>
            <person name="Triplett B.A."/>
        </authorList>
    </citation>
    <scope>NUCLEOTIDE SEQUENCE [LARGE SCALE GENOMIC DNA]</scope>
    <source>
        <strain evidence="5 6">DSM 25597</strain>
    </source>
</reference>
<proteinExistence type="predicted"/>
<keyword evidence="1" id="KW-0802">TPR repeat</keyword>
<evidence type="ECO:0000256" key="1">
    <source>
        <dbReference type="PROSITE-ProRule" id="PRU00339"/>
    </source>
</evidence>
<dbReference type="Pfam" id="PF08239">
    <property type="entry name" value="SH3_3"/>
    <property type="match status" value="1"/>
</dbReference>
<keyword evidence="2" id="KW-0812">Transmembrane</keyword>
<evidence type="ECO:0000313" key="5">
    <source>
        <dbReference type="EMBL" id="SNR46875.1"/>
    </source>
</evidence>
<evidence type="ECO:0000259" key="4">
    <source>
        <dbReference type="PROSITE" id="PS51781"/>
    </source>
</evidence>
<feature type="repeat" description="TPR" evidence="1">
    <location>
        <begin position="59"/>
        <end position="92"/>
    </location>
</feature>
<keyword evidence="3" id="KW-0732">Signal</keyword>
<dbReference type="RefSeq" id="WP_089370452.1">
    <property type="nucleotide sequence ID" value="NZ_BMEP01000003.1"/>
</dbReference>
<feature type="transmembrane region" description="Helical" evidence="2">
    <location>
        <begin position="163"/>
        <end position="186"/>
    </location>
</feature>
<sequence length="257" mass="29036">MTKISKFLLVVVAFLLSCTTYAQQTDLLFKAGNDHYAQGRFQEAIDAYKRILDQKVESAALYYNLANAHYKLNNVAPTVYYYEKALQLAPGDPDIRNNAAFAENMKIDAIEPLPENTLQEWTNSVISLFTIDGWAKAAVLCVILFILFFLGYYFSYTTIKKRAFFISSLVVFIIAIMSVSFAYTAFAKAQQDNPAIVFTPEVEVKSEPNLSSTLAFTLHEGTKVFVLEEVNEWNRIKLIDGKTGWIPTGDIKLLNNF</sequence>
<dbReference type="InterPro" id="IPR003646">
    <property type="entry name" value="SH3-like_bac-type"/>
</dbReference>
<evidence type="ECO:0000256" key="2">
    <source>
        <dbReference type="SAM" id="Phobius"/>
    </source>
</evidence>
<dbReference type="EMBL" id="FZNY01000001">
    <property type="protein sequence ID" value="SNR46875.1"/>
    <property type="molecule type" value="Genomic_DNA"/>
</dbReference>
<feature type="signal peptide" evidence="3">
    <location>
        <begin position="1"/>
        <end position="22"/>
    </location>
</feature>
<dbReference type="Gene3D" id="1.25.40.10">
    <property type="entry name" value="Tetratricopeptide repeat domain"/>
    <property type="match status" value="1"/>
</dbReference>
<dbReference type="PROSITE" id="PS50005">
    <property type="entry name" value="TPR"/>
    <property type="match status" value="2"/>
</dbReference>
<keyword evidence="2" id="KW-1133">Transmembrane helix</keyword>
<dbReference type="InterPro" id="IPR019734">
    <property type="entry name" value="TPR_rpt"/>
</dbReference>
<accession>A0A238WJY8</accession>
<keyword evidence="6" id="KW-1185">Reference proteome</keyword>
<dbReference type="OrthoDB" id="9776208at2"/>
<dbReference type="PROSITE" id="PS51781">
    <property type="entry name" value="SH3B"/>
    <property type="match status" value="1"/>
</dbReference>
<feature type="repeat" description="TPR" evidence="1">
    <location>
        <begin position="25"/>
        <end position="58"/>
    </location>
</feature>
<dbReference type="SUPFAM" id="SSF48452">
    <property type="entry name" value="TPR-like"/>
    <property type="match status" value="1"/>
</dbReference>
<feature type="domain" description="SH3b" evidence="4">
    <location>
        <begin position="192"/>
        <end position="255"/>
    </location>
</feature>
<dbReference type="PROSITE" id="PS51257">
    <property type="entry name" value="PROKAR_LIPOPROTEIN"/>
    <property type="match status" value="1"/>
</dbReference>
<dbReference type="Pfam" id="PF13432">
    <property type="entry name" value="TPR_16"/>
    <property type="match status" value="1"/>
</dbReference>
<gene>
    <name evidence="5" type="ORF">SAMN06265376_1011161</name>
</gene>
<feature type="transmembrane region" description="Helical" evidence="2">
    <location>
        <begin position="137"/>
        <end position="156"/>
    </location>
</feature>
<dbReference type="SUPFAM" id="SSF50044">
    <property type="entry name" value="SH3-domain"/>
    <property type="match status" value="1"/>
</dbReference>
<feature type="chain" id="PRO_5012534238" evidence="3">
    <location>
        <begin position="23"/>
        <end position="257"/>
    </location>
</feature>
<dbReference type="Gene3D" id="2.30.30.40">
    <property type="entry name" value="SH3 Domains"/>
    <property type="match status" value="1"/>
</dbReference>
<keyword evidence="2" id="KW-0472">Membrane</keyword>
<dbReference type="Proteomes" id="UP000198379">
    <property type="component" value="Unassembled WGS sequence"/>
</dbReference>
<dbReference type="SMART" id="SM00287">
    <property type="entry name" value="SH3b"/>
    <property type="match status" value="1"/>
</dbReference>
<name>A0A238WJY8_9FLAO</name>